<reference evidence="2" key="3">
    <citation type="journal article" date="2020" name="Front. Microbiol.">
        <title>Genetic Variants of the DSF Quorum Sensing System in Stenotrophomonas maltophilia Influence Virulence and Resistance Phenotypes Among Genotypically Diverse Clinical Isolates.</title>
        <authorList>
            <person name="Yero D."/>
            <person name="Huedo P."/>
            <person name="Conchillo-Sole O."/>
            <person name="Martinez-Servat S."/>
            <person name="Mamat U."/>
            <person name="Coves X."/>
            <person name="Llanas F."/>
            <person name="Roca I."/>
            <person name="Vila J."/>
            <person name="Schaible U.E."/>
            <person name="Daura X."/>
            <person name="Gibert I."/>
        </authorList>
    </citation>
    <scope>NUCLEOTIDE SEQUENCE</scope>
    <source>
        <strain evidence="2">OG156</strain>
    </source>
</reference>
<dbReference type="OrthoDB" id="5957797at2"/>
<reference evidence="2" key="2">
    <citation type="submission" date="2018-09" db="EMBL/GenBank/DDBJ databases">
        <authorList>
            <person name="Groschel M."/>
            <person name="Kohl T."/>
            <person name="Conchillo-Sole O."/>
            <person name="Mamat U."/>
            <person name="Yero D."/>
            <person name="Niemann S."/>
            <person name="Daura X."/>
            <person name="Gibert I."/>
        </authorList>
    </citation>
    <scope>NUCLEOTIDE SEQUENCE</scope>
    <source>
        <strain evidence="2">OG156</strain>
    </source>
</reference>
<dbReference type="RefSeq" id="WP_008268731.1">
    <property type="nucleotide sequence ID" value="NZ_CP091781.1"/>
</dbReference>
<reference evidence="1" key="4">
    <citation type="submission" date="2023-08" db="EMBL/GenBank/DDBJ databases">
        <authorList>
            <consortium name="Clinical and Environmental Microbiology Branch: Whole genome sequencing antimicrobial resistance pathogens in the healthcare setting"/>
        </authorList>
    </citation>
    <scope>NUCLEOTIDE SEQUENCE</scope>
    <source>
        <strain evidence="1">2023CJ-00293</strain>
    </source>
</reference>
<dbReference type="Proteomes" id="UP000092256">
    <property type="component" value="Unassembled WGS sequence"/>
</dbReference>
<protein>
    <recommendedName>
        <fullName evidence="5">DUF1778 domain-containing protein</fullName>
    </recommendedName>
</protein>
<dbReference type="Proteomes" id="UP000822271">
    <property type="component" value="Unassembled WGS sequence"/>
</dbReference>
<evidence type="ECO:0000313" key="3">
    <source>
        <dbReference type="EMBL" id="OBU64361.1"/>
    </source>
</evidence>
<gene>
    <name evidence="3" type="ORF">A9K58_17370</name>
    <name evidence="2" type="ORF">D7Y33_05210</name>
    <name evidence="1" type="ORF">REH87_001209</name>
</gene>
<dbReference type="EMBL" id="ABLTIR010000016">
    <property type="protein sequence ID" value="EKZ1926220.1"/>
    <property type="molecule type" value="Genomic_DNA"/>
</dbReference>
<comment type="caution">
    <text evidence="3">The sequence shown here is derived from an EMBL/GenBank/DDBJ whole genome shotgun (WGS) entry which is preliminary data.</text>
</comment>
<dbReference type="EMBL" id="LYVJ01000015">
    <property type="protein sequence ID" value="OBU64361.1"/>
    <property type="molecule type" value="Genomic_DNA"/>
</dbReference>
<evidence type="ECO:0008006" key="5">
    <source>
        <dbReference type="Google" id="ProtNLM"/>
    </source>
</evidence>
<evidence type="ECO:0000313" key="1">
    <source>
        <dbReference type="EMBL" id="EKZ1926220.1"/>
    </source>
</evidence>
<dbReference type="AlphaFoldDB" id="A0A1A6XP18"/>
<sequence length="61" mass="6728">MYADPSNLRDNPIKVRFNDTEKALIDAAANFNGRQPAVFVRDLVLAGLAALEQRSPDRDVA</sequence>
<dbReference type="Proteomes" id="UP001225498">
    <property type="component" value="Unassembled WGS sequence"/>
</dbReference>
<name>A0A1A6XP18_STEMA</name>
<evidence type="ECO:0000313" key="2">
    <source>
        <dbReference type="EMBL" id="MBA0310417.1"/>
    </source>
</evidence>
<accession>A0A1A6XP18</accession>
<dbReference type="EMBL" id="RAUE01000010">
    <property type="protein sequence ID" value="MBA0310417.1"/>
    <property type="molecule type" value="Genomic_DNA"/>
</dbReference>
<evidence type="ECO:0000313" key="4">
    <source>
        <dbReference type="Proteomes" id="UP000092256"/>
    </source>
</evidence>
<reference evidence="3 4" key="1">
    <citation type="submission" date="2016-05" db="EMBL/GenBank/DDBJ databases">
        <title>Draft Genome Sequences of Stenotrophomonas maltophilia Strains Sm32COP, Sm41DVV, Sm46PAILV, SmF3, SmF22, SmSOFb1 and SmCVFa1, Isolated from Different Manures, in France.</title>
        <authorList>
            <person name="Nazaret S."/>
            <person name="Bodilis J."/>
        </authorList>
    </citation>
    <scope>NUCLEOTIDE SEQUENCE [LARGE SCALE GENOMIC DNA]</scope>
    <source>
        <strain evidence="3 4">Sm46PAILV</strain>
    </source>
</reference>
<proteinExistence type="predicted"/>
<organism evidence="3 4">
    <name type="scientific">Stenotrophomonas maltophilia</name>
    <name type="common">Pseudomonas maltophilia</name>
    <name type="synonym">Xanthomonas maltophilia</name>
    <dbReference type="NCBI Taxonomy" id="40324"/>
    <lineage>
        <taxon>Bacteria</taxon>
        <taxon>Pseudomonadati</taxon>
        <taxon>Pseudomonadota</taxon>
        <taxon>Gammaproteobacteria</taxon>
        <taxon>Lysobacterales</taxon>
        <taxon>Lysobacteraceae</taxon>
        <taxon>Stenotrophomonas</taxon>
        <taxon>Stenotrophomonas maltophilia group</taxon>
    </lineage>
</organism>